<dbReference type="AlphaFoldDB" id="A0AA88AM92"/>
<evidence type="ECO:0000313" key="3">
    <source>
        <dbReference type="Proteomes" id="UP001187192"/>
    </source>
</evidence>
<feature type="region of interest" description="Disordered" evidence="1">
    <location>
        <begin position="1"/>
        <end position="26"/>
    </location>
</feature>
<dbReference type="Gramene" id="FCD_00021207-RA">
    <property type="protein sequence ID" value="FCD_00021207-RA:cds"/>
    <property type="gene ID" value="FCD_00021207"/>
</dbReference>
<name>A0AA88AM92_FICCA</name>
<evidence type="ECO:0000313" key="2">
    <source>
        <dbReference type="EMBL" id="GMN54615.1"/>
    </source>
</evidence>
<protein>
    <submittedName>
        <fullName evidence="2">Uncharacterized protein</fullName>
    </submittedName>
</protein>
<sequence length="39" mass="4054">MPAKPTLESLAVSSFTQSRSASTRGRDSLAADLLSVTNS</sequence>
<gene>
    <name evidence="2" type="ORF">TIFTF001_023753</name>
</gene>
<reference evidence="2" key="1">
    <citation type="submission" date="2023-07" db="EMBL/GenBank/DDBJ databases">
        <title>draft genome sequence of fig (Ficus carica).</title>
        <authorList>
            <person name="Takahashi T."/>
            <person name="Nishimura K."/>
        </authorList>
    </citation>
    <scope>NUCLEOTIDE SEQUENCE</scope>
</reference>
<organism evidence="2 3">
    <name type="scientific">Ficus carica</name>
    <name type="common">Common fig</name>
    <dbReference type="NCBI Taxonomy" id="3494"/>
    <lineage>
        <taxon>Eukaryota</taxon>
        <taxon>Viridiplantae</taxon>
        <taxon>Streptophyta</taxon>
        <taxon>Embryophyta</taxon>
        <taxon>Tracheophyta</taxon>
        <taxon>Spermatophyta</taxon>
        <taxon>Magnoliopsida</taxon>
        <taxon>eudicotyledons</taxon>
        <taxon>Gunneridae</taxon>
        <taxon>Pentapetalae</taxon>
        <taxon>rosids</taxon>
        <taxon>fabids</taxon>
        <taxon>Rosales</taxon>
        <taxon>Moraceae</taxon>
        <taxon>Ficeae</taxon>
        <taxon>Ficus</taxon>
    </lineage>
</organism>
<evidence type="ECO:0000256" key="1">
    <source>
        <dbReference type="SAM" id="MobiDB-lite"/>
    </source>
</evidence>
<keyword evidence="3" id="KW-1185">Reference proteome</keyword>
<dbReference type="Proteomes" id="UP001187192">
    <property type="component" value="Unassembled WGS sequence"/>
</dbReference>
<feature type="compositionally biased region" description="Polar residues" evidence="1">
    <location>
        <begin position="11"/>
        <end position="23"/>
    </location>
</feature>
<accession>A0AA88AM92</accession>
<comment type="caution">
    <text evidence="2">The sequence shown here is derived from an EMBL/GenBank/DDBJ whole genome shotgun (WGS) entry which is preliminary data.</text>
</comment>
<proteinExistence type="predicted"/>
<dbReference type="EMBL" id="BTGU01000052">
    <property type="protein sequence ID" value="GMN54615.1"/>
    <property type="molecule type" value="Genomic_DNA"/>
</dbReference>